<reference evidence="1" key="1">
    <citation type="submission" date="2021-06" db="EMBL/GenBank/DDBJ databases">
        <authorList>
            <person name="Kallberg Y."/>
            <person name="Tangrot J."/>
            <person name="Rosling A."/>
        </authorList>
    </citation>
    <scope>NUCLEOTIDE SEQUENCE</scope>
    <source>
        <strain evidence="1">MA461A</strain>
    </source>
</reference>
<evidence type="ECO:0000313" key="2">
    <source>
        <dbReference type="Proteomes" id="UP000789920"/>
    </source>
</evidence>
<protein>
    <submittedName>
        <fullName evidence="1">12480_t:CDS:1</fullName>
    </submittedName>
</protein>
<organism evidence="1 2">
    <name type="scientific">Racocetra persica</name>
    <dbReference type="NCBI Taxonomy" id="160502"/>
    <lineage>
        <taxon>Eukaryota</taxon>
        <taxon>Fungi</taxon>
        <taxon>Fungi incertae sedis</taxon>
        <taxon>Mucoromycota</taxon>
        <taxon>Glomeromycotina</taxon>
        <taxon>Glomeromycetes</taxon>
        <taxon>Diversisporales</taxon>
        <taxon>Gigasporaceae</taxon>
        <taxon>Racocetra</taxon>
    </lineage>
</organism>
<dbReference type="EMBL" id="CAJVQC010122883">
    <property type="protein sequence ID" value="CAG8839200.1"/>
    <property type="molecule type" value="Genomic_DNA"/>
</dbReference>
<proteinExistence type="predicted"/>
<evidence type="ECO:0000313" key="1">
    <source>
        <dbReference type="EMBL" id="CAG8839200.1"/>
    </source>
</evidence>
<feature type="non-terminal residue" evidence="1">
    <location>
        <position position="112"/>
    </location>
</feature>
<comment type="caution">
    <text evidence="1">The sequence shown here is derived from an EMBL/GenBank/DDBJ whole genome shotgun (WGS) entry which is preliminary data.</text>
</comment>
<sequence>AVKIDVDNCPADLGLLLYHFHEVLEGRGQDFSQQLSRKSDENISKMSKEIFEKVVTKISNYDLFPEKAEEGENINQLALKLLKKIIQDLEAFESDKTANGGKNSYAWRKLGA</sequence>
<name>A0ACA9SGK4_9GLOM</name>
<feature type="non-terminal residue" evidence="1">
    <location>
        <position position="1"/>
    </location>
</feature>
<dbReference type="Proteomes" id="UP000789920">
    <property type="component" value="Unassembled WGS sequence"/>
</dbReference>
<keyword evidence="2" id="KW-1185">Reference proteome</keyword>
<accession>A0ACA9SGK4</accession>
<gene>
    <name evidence="1" type="ORF">RPERSI_LOCUS30958</name>
</gene>